<proteinExistence type="predicted"/>
<reference evidence="2" key="1">
    <citation type="journal article" date="2015" name="Nat. Plants">
        <title>Genome expansion of Arabis alpina linked with retrotransposition and reduced symmetric DNA methylation.</title>
        <authorList>
            <person name="Willing E.M."/>
            <person name="Rawat V."/>
            <person name="Mandakova T."/>
            <person name="Maumus F."/>
            <person name="James G.V."/>
            <person name="Nordstroem K.J."/>
            <person name="Becker C."/>
            <person name="Warthmann N."/>
            <person name="Chica C."/>
            <person name="Szarzynska B."/>
            <person name="Zytnicki M."/>
            <person name="Albani M.C."/>
            <person name="Kiefer C."/>
            <person name="Bergonzi S."/>
            <person name="Castaings L."/>
            <person name="Mateos J.L."/>
            <person name="Berns M.C."/>
            <person name="Bujdoso N."/>
            <person name="Piofczyk T."/>
            <person name="de Lorenzo L."/>
            <person name="Barrero-Sicilia C."/>
            <person name="Mateos I."/>
            <person name="Piednoel M."/>
            <person name="Hagmann J."/>
            <person name="Chen-Min-Tao R."/>
            <person name="Iglesias-Fernandez R."/>
            <person name="Schuster S.C."/>
            <person name="Alonso-Blanco C."/>
            <person name="Roudier F."/>
            <person name="Carbonero P."/>
            <person name="Paz-Ares J."/>
            <person name="Davis S.J."/>
            <person name="Pecinka A."/>
            <person name="Quesneville H."/>
            <person name="Colot V."/>
            <person name="Lysak M.A."/>
            <person name="Weigel D."/>
            <person name="Coupland G."/>
            <person name="Schneeberger K."/>
        </authorList>
    </citation>
    <scope>NUCLEOTIDE SEQUENCE [LARGE SCALE GENOMIC DNA]</scope>
    <source>
        <strain evidence="2">cv. Pajares</strain>
    </source>
</reference>
<evidence type="ECO:0000313" key="2">
    <source>
        <dbReference type="Proteomes" id="UP000029120"/>
    </source>
</evidence>
<feature type="non-terminal residue" evidence="1">
    <location>
        <position position="29"/>
    </location>
</feature>
<evidence type="ECO:0000313" key="1">
    <source>
        <dbReference type="EMBL" id="KFK24157.1"/>
    </source>
</evidence>
<accession>A0A087G2Q5</accession>
<sequence>MDQIRAYIVGGKLPNSKWAARKVQKQAAR</sequence>
<dbReference type="AlphaFoldDB" id="A0A087G2Q5"/>
<organism evidence="1 2">
    <name type="scientific">Arabis alpina</name>
    <name type="common">Alpine rock-cress</name>
    <dbReference type="NCBI Taxonomy" id="50452"/>
    <lineage>
        <taxon>Eukaryota</taxon>
        <taxon>Viridiplantae</taxon>
        <taxon>Streptophyta</taxon>
        <taxon>Embryophyta</taxon>
        <taxon>Tracheophyta</taxon>
        <taxon>Spermatophyta</taxon>
        <taxon>Magnoliopsida</taxon>
        <taxon>eudicotyledons</taxon>
        <taxon>Gunneridae</taxon>
        <taxon>Pentapetalae</taxon>
        <taxon>rosids</taxon>
        <taxon>malvids</taxon>
        <taxon>Brassicales</taxon>
        <taxon>Brassicaceae</taxon>
        <taxon>Arabideae</taxon>
        <taxon>Arabis</taxon>
    </lineage>
</organism>
<dbReference type="Proteomes" id="UP000029120">
    <property type="component" value="Unassembled WGS sequence"/>
</dbReference>
<dbReference type="EMBL" id="KL971624">
    <property type="protein sequence ID" value="KFK24157.1"/>
    <property type="molecule type" value="Genomic_DNA"/>
</dbReference>
<protein>
    <submittedName>
        <fullName evidence="1">Uncharacterized protein</fullName>
    </submittedName>
</protein>
<name>A0A087G2Q5_ARAAL</name>
<keyword evidence="2" id="KW-1185">Reference proteome</keyword>
<gene>
    <name evidence="1" type="ORF">AALP_AAs53273U000100</name>
</gene>